<dbReference type="InterPro" id="IPR006121">
    <property type="entry name" value="HMA_dom"/>
</dbReference>
<keyword evidence="8" id="KW-1185">Reference proteome</keyword>
<dbReference type="Pfam" id="PF00403">
    <property type="entry name" value="HMA"/>
    <property type="match status" value="1"/>
</dbReference>
<keyword evidence="1" id="KW-0488">Methylation</keyword>
<dbReference type="AlphaFoldDB" id="A0A0D2Q696"/>
<dbReference type="PANTHER" id="PTHR45868">
    <property type="entry name" value="HEAVY METAL-ASSOCIATED ISOPRENYLATED PLANT PROTEIN 33-RELATED"/>
    <property type="match status" value="1"/>
</dbReference>
<comment type="similarity">
    <text evidence="5">Belongs to the HIPP family.</text>
</comment>
<protein>
    <recommendedName>
        <fullName evidence="6">HMA domain-containing protein</fullName>
    </recommendedName>
</protein>
<evidence type="ECO:0000256" key="1">
    <source>
        <dbReference type="ARBA" id="ARBA00022481"/>
    </source>
</evidence>
<evidence type="ECO:0000259" key="6">
    <source>
        <dbReference type="PROSITE" id="PS50846"/>
    </source>
</evidence>
<dbReference type="PANTHER" id="PTHR45868:SF74">
    <property type="entry name" value="HEAVY METAL-ASSOCIATED ISOPRENYLATED PLANT PROTEIN 33"/>
    <property type="match status" value="1"/>
</dbReference>
<dbReference type="KEGG" id="gra:105787138"/>
<accession>A0A0D2Q696</accession>
<sequence>MVQSQAAISILKVNINCCDKCRSKAKEKLQKIDGVEFIEYDSERVLKISGKINPMNIVKKVEKWGKNAEVLSLQQSLNSTDSVHHESKSEIHNDGCCHCDLISDSDFENQDGEVCVLNETNPGITLNKQNTKSKLKKRCLWLFGLFRKKKSDEVTMSREPSMGNGPLKWQFPRIPMLEYGGPRPYYQPFQSCYPPMMGRPLGPSYYPFAVMRSPPLYGVFNSRPPPKVNPMIHYTSYADNYSPW</sequence>
<dbReference type="OMA" id="INCCDKC"/>
<dbReference type="InterPro" id="IPR036163">
    <property type="entry name" value="HMA_dom_sf"/>
</dbReference>
<dbReference type="Gene3D" id="3.30.70.100">
    <property type="match status" value="1"/>
</dbReference>
<gene>
    <name evidence="7" type="ORF">B456_002G011100</name>
</gene>
<proteinExistence type="inferred from homology"/>
<evidence type="ECO:0000256" key="5">
    <source>
        <dbReference type="ARBA" id="ARBA00024045"/>
    </source>
</evidence>
<evidence type="ECO:0000313" key="8">
    <source>
        <dbReference type="Proteomes" id="UP000032304"/>
    </source>
</evidence>
<dbReference type="SUPFAM" id="SSF55008">
    <property type="entry name" value="HMA, heavy metal-associated domain"/>
    <property type="match status" value="1"/>
</dbReference>
<dbReference type="Gramene" id="KJB12296">
    <property type="protein sequence ID" value="KJB12296"/>
    <property type="gene ID" value="B456_002G011100"/>
</dbReference>
<dbReference type="GO" id="GO:0046872">
    <property type="term" value="F:metal ion binding"/>
    <property type="evidence" value="ECO:0007669"/>
    <property type="project" value="UniProtKB-KW"/>
</dbReference>
<keyword evidence="3" id="KW-0449">Lipoprotein</keyword>
<dbReference type="OrthoDB" id="1110082at2759"/>
<organism evidence="7 8">
    <name type="scientific">Gossypium raimondii</name>
    <name type="common">Peruvian cotton</name>
    <name type="synonym">Gossypium klotzschianum subsp. raimondii</name>
    <dbReference type="NCBI Taxonomy" id="29730"/>
    <lineage>
        <taxon>Eukaryota</taxon>
        <taxon>Viridiplantae</taxon>
        <taxon>Streptophyta</taxon>
        <taxon>Embryophyta</taxon>
        <taxon>Tracheophyta</taxon>
        <taxon>Spermatophyta</taxon>
        <taxon>Magnoliopsida</taxon>
        <taxon>eudicotyledons</taxon>
        <taxon>Gunneridae</taxon>
        <taxon>Pentapetalae</taxon>
        <taxon>rosids</taxon>
        <taxon>malvids</taxon>
        <taxon>Malvales</taxon>
        <taxon>Malvaceae</taxon>
        <taxon>Malvoideae</taxon>
        <taxon>Gossypium</taxon>
    </lineage>
</organism>
<dbReference type="Proteomes" id="UP000032304">
    <property type="component" value="Chromosome 2"/>
</dbReference>
<evidence type="ECO:0000313" key="7">
    <source>
        <dbReference type="EMBL" id="KJB12296.1"/>
    </source>
</evidence>
<feature type="domain" description="HMA" evidence="6">
    <location>
        <begin position="6"/>
        <end position="69"/>
    </location>
</feature>
<dbReference type="PROSITE" id="PS50846">
    <property type="entry name" value="HMA_2"/>
    <property type="match status" value="1"/>
</dbReference>
<dbReference type="STRING" id="29730.A0A0D2Q696"/>
<dbReference type="EMBL" id="CM001741">
    <property type="protein sequence ID" value="KJB12296.1"/>
    <property type="molecule type" value="Genomic_DNA"/>
</dbReference>
<evidence type="ECO:0000256" key="3">
    <source>
        <dbReference type="ARBA" id="ARBA00023288"/>
    </source>
</evidence>
<dbReference type="eggNOG" id="KOG1603">
    <property type="taxonomic scope" value="Eukaryota"/>
</dbReference>
<evidence type="ECO:0000256" key="2">
    <source>
        <dbReference type="ARBA" id="ARBA00022723"/>
    </source>
</evidence>
<evidence type="ECO:0000256" key="4">
    <source>
        <dbReference type="ARBA" id="ARBA00023289"/>
    </source>
</evidence>
<name>A0A0D2Q696_GOSRA</name>
<keyword evidence="2" id="KW-0479">Metal-binding</keyword>
<keyword evidence="4" id="KW-0636">Prenylation</keyword>
<reference evidence="7 8" key="1">
    <citation type="journal article" date="2012" name="Nature">
        <title>Repeated polyploidization of Gossypium genomes and the evolution of spinnable cotton fibres.</title>
        <authorList>
            <person name="Paterson A.H."/>
            <person name="Wendel J.F."/>
            <person name="Gundlach H."/>
            <person name="Guo H."/>
            <person name="Jenkins J."/>
            <person name="Jin D."/>
            <person name="Llewellyn D."/>
            <person name="Showmaker K.C."/>
            <person name="Shu S."/>
            <person name="Udall J."/>
            <person name="Yoo M.J."/>
            <person name="Byers R."/>
            <person name="Chen W."/>
            <person name="Doron-Faigenboim A."/>
            <person name="Duke M.V."/>
            <person name="Gong L."/>
            <person name="Grimwood J."/>
            <person name="Grover C."/>
            <person name="Grupp K."/>
            <person name="Hu G."/>
            <person name="Lee T.H."/>
            <person name="Li J."/>
            <person name="Lin L."/>
            <person name="Liu T."/>
            <person name="Marler B.S."/>
            <person name="Page J.T."/>
            <person name="Roberts A.W."/>
            <person name="Romanel E."/>
            <person name="Sanders W.S."/>
            <person name="Szadkowski E."/>
            <person name="Tan X."/>
            <person name="Tang H."/>
            <person name="Xu C."/>
            <person name="Wang J."/>
            <person name="Wang Z."/>
            <person name="Zhang D."/>
            <person name="Zhang L."/>
            <person name="Ashrafi H."/>
            <person name="Bedon F."/>
            <person name="Bowers J.E."/>
            <person name="Brubaker C.L."/>
            <person name="Chee P.W."/>
            <person name="Das S."/>
            <person name="Gingle A.R."/>
            <person name="Haigler C.H."/>
            <person name="Harker D."/>
            <person name="Hoffmann L.V."/>
            <person name="Hovav R."/>
            <person name="Jones D.C."/>
            <person name="Lemke C."/>
            <person name="Mansoor S."/>
            <person name="ur Rahman M."/>
            <person name="Rainville L.N."/>
            <person name="Rambani A."/>
            <person name="Reddy U.K."/>
            <person name="Rong J.K."/>
            <person name="Saranga Y."/>
            <person name="Scheffler B.E."/>
            <person name="Scheffler J.A."/>
            <person name="Stelly D.M."/>
            <person name="Triplett B.A."/>
            <person name="Van Deynze A."/>
            <person name="Vaslin M.F."/>
            <person name="Waghmare V.N."/>
            <person name="Walford S.A."/>
            <person name="Wright R.J."/>
            <person name="Zaki E.A."/>
            <person name="Zhang T."/>
            <person name="Dennis E.S."/>
            <person name="Mayer K.F."/>
            <person name="Peterson D.G."/>
            <person name="Rokhsar D.S."/>
            <person name="Wang X."/>
            <person name="Schmutz J."/>
        </authorList>
    </citation>
    <scope>NUCLEOTIDE SEQUENCE [LARGE SCALE GENOMIC DNA]</scope>
</reference>